<organism evidence="2 3">
    <name type="scientific">Streptomyces aurantiacus</name>
    <dbReference type="NCBI Taxonomy" id="47760"/>
    <lineage>
        <taxon>Bacteria</taxon>
        <taxon>Bacillati</taxon>
        <taxon>Actinomycetota</taxon>
        <taxon>Actinomycetes</taxon>
        <taxon>Kitasatosporales</taxon>
        <taxon>Streptomycetaceae</taxon>
        <taxon>Streptomyces</taxon>
        <taxon>Streptomyces aurantiacus group</taxon>
    </lineage>
</organism>
<dbReference type="KEGG" id="sgm:GCM10017557_14250"/>
<feature type="region of interest" description="Disordered" evidence="1">
    <location>
        <begin position="1"/>
        <end position="49"/>
    </location>
</feature>
<feature type="compositionally biased region" description="Basic and acidic residues" evidence="1">
    <location>
        <begin position="27"/>
        <end position="39"/>
    </location>
</feature>
<name>A0A7G1NYF8_9ACTN</name>
<dbReference type="Proteomes" id="UP000516444">
    <property type="component" value="Chromosome"/>
</dbReference>
<gene>
    <name evidence="2" type="ORF">GCM10017557_14250</name>
</gene>
<protein>
    <submittedName>
        <fullName evidence="2">Uncharacterized protein</fullName>
    </submittedName>
</protein>
<sequence length="49" mass="5204">MPMVPRPMTATVLSSGSPDTADEEDKEDKGDKREVEGSDRGVAIAGLQE</sequence>
<dbReference type="AlphaFoldDB" id="A0A7G1NYF8"/>
<evidence type="ECO:0000313" key="3">
    <source>
        <dbReference type="Proteomes" id="UP000516444"/>
    </source>
</evidence>
<accession>A0A7G1NYF8</accession>
<evidence type="ECO:0000256" key="1">
    <source>
        <dbReference type="SAM" id="MobiDB-lite"/>
    </source>
</evidence>
<proteinExistence type="predicted"/>
<evidence type="ECO:0000313" key="2">
    <source>
        <dbReference type="EMBL" id="BCL26566.1"/>
    </source>
</evidence>
<keyword evidence="3" id="KW-1185">Reference proteome</keyword>
<reference evidence="2 3" key="1">
    <citation type="journal article" date="2014" name="Int. J. Syst. Evol. Microbiol.">
        <title>Complete genome sequence of Corynebacterium casei LMG S-19264T (=DSM 44701T), isolated from a smear-ripened cheese.</title>
        <authorList>
            <consortium name="US DOE Joint Genome Institute (JGI-PGF)"/>
            <person name="Walter F."/>
            <person name="Albersmeier A."/>
            <person name="Kalinowski J."/>
            <person name="Ruckert C."/>
        </authorList>
    </citation>
    <scope>NUCLEOTIDE SEQUENCE [LARGE SCALE GENOMIC DNA]</scope>
    <source>
        <strain evidence="2 3">JCM 4677</strain>
    </source>
</reference>
<dbReference type="EMBL" id="AP023440">
    <property type="protein sequence ID" value="BCL26566.1"/>
    <property type="molecule type" value="Genomic_DNA"/>
</dbReference>